<keyword evidence="3" id="KW-1185">Reference proteome</keyword>
<evidence type="ECO:0000313" key="3">
    <source>
        <dbReference type="Proteomes" id="UP000309544"/>
    </source>
</evidence>
<sequence length="107" mass="10879">MQKGQAGVSGWAESTTHKLLAGAHVHGSLEALVNVVFGYLLCRFGKNSELLARIASWLLLVGMLHSGGAYLAGLGITGAKLLAPLGAVSLIGGIVCMVPVLAKADLG</sequence>
<keyword evidence="1" id="KW-1133">Transmembrane helix</keyword>
<name>A0A5C4S2E8_PROVB</name>
<dbReference type="Proteomes" id="UP000309544">
    <property type="component" value="Unassembled WGS sequence"/>
</dbReference>
<dbReference type="EMBL" id="VDCI01000003">
    <property type="protein sequence ID" value="TNJ36911.1"/>
    <property type="molecule type" value="Genomic_DNA"/>
</dbReference>
<proteinExistence type="predicted"/>
<keyword evidence="1" id="KW-0472">Membrane</keyword>
<keyword evidence="1" id="KW-0812">Transmembrane</keyword>
<gene>
    <name evidence="2" type="ORF">FGF68_04880</name>
</gene>
<evidence type="ECO:0000256" key="1">
    <source>
        <dbReference type="SAM" id="Phobius"/>
    </source>
</evidence>
<feature type="transmembrane region" description="Helical" evidence="1">
    <location>
        <begin position="20"/>
        <end position="42"/>
    </location>
</feature>
<organism evidence="2 3">
    <name type="scientific">Prosthecochloris vibrioformis</name>
    <name type="common">Chlorobium vibrioforme</name>
    <dbReference type="NCBI Taxonomy" id="1098"/>
    <lineage>
        <taxon>Bacteria</taxon>
        <taxon>Pseudomonadati</taxon>
        <taxon>Chlorobiota</taxon>
        <taxon>Chlorobiia</taxon>
        <taxon>Chlorobiales</taxon>
        <taxon>Chlorobiaceae</taxon>
        <taxon>Prosthecochloris</taxon>
    </lineage>
</organism>
<feature type="transmembrane region" description="Helical" evidence="1">
    <location>
        <begin position="54"/>
        <end position="76"/>
    </location>
</feature>
<accession>A0A5C4S2E8</accession>
<feature type="transmembrane region" description="Helical" evidence="1">
    <location>
        <begin position="82"/>
        <end position="102"/>
    </location>
</feature>
<evidence type="ECO:0000313" key="2">
    <source>
        <dbReference type="EMBL" id="TNJ36911.1"/>
    </source>
</evidence>
<reference evidence="2 3" key="1">
    <citation type="submission" date="2019-05" db="EMBL/GenBank/DDBJ databases">
        <title>Draft Whole-Genome sequence of the green sulfur bacterium Prosthecochloris vibrioformis DSM 260.</title>
        <authorList>
            <person name="Meyer T.E."/>
            <person name="Kyndt J.A."/>
        </authorList>
    </citation>
    <scope>NUCLEOTIDE SEQUENCE [LARGE SCALE GENOMIC DNA]</scope>
    <source>
        <strain evidence="2 3">DSM 260</strain>
    </source>
</reference>
<protein>
    <submittedName>
        <fullName evidence="2">Uncharacterized protein</fullName>
    </submittedName>
</protein>
<comment type="caution">
    <text evidence="2">The sequence shown here is derived from an EMBL/GenBank/DDBJ whole genome shotgun (WGS) entry which is preliminary data.</text>
</comment>
<dbReference type="AlphaFoldDB" id="A0A5C4S2E8"/>